<evidence type="ECO:0000259" key="7">
    <source>
        <dbReference type="Pfam" id="PF01555"/>
    </source>
</evidence>
<accession>A0A7W6JAX7</accession>
<dbReference type="RefSeq" id="WP_183202754.1">
    <property type="nucleotide sequence ID" value="NZ_BAAAER010000010.1"/>
</dbReference>
<gene>
    <name evidence="8" type="ORF">GGR12_000588</name>
</gene>
<dbReference type="Gene3D" id="3.40.50.150">
    <property type="entry name" value="Vaccinia Virus protein VP39"/>
    <property type="match status" value="1"/>
</dbReference>
<evidence type="ECO:0000313" key="8">
    <source>
        <dbReference type="EMBL" id="MBB4081749.1"/>
    </source>
</evidence>
<dbReference type="InterPro" id="IPR002295">
    <property type="entry name" value="N4/N6-MTase_EcoPI_Mod-like"/>
</dbReference>
<evidence type="ECO:0000256" key="1">
    <source>
        <dbReference type="ARBA" id="ARBA00006594"/>
    </source>
</evidence>
<feature type="domain" description="DNA methylase N-4/N-6" evidence="7">
    <location>
        <begin position="166"/>
        <end position="245"/>
    </location>
</feature>
<proteinExistence type="inferred from homology"/>
<keyword evidence="9" id="KW-1185">Reference proteome</keyword>
<dbReference type="EC" id="2.1.1.72" evidence="2"/>
<sequence>MSRLTDLIARAKAKDAQLGSDLEKEFRALSSRRAFGLNFERHRPEAVELPGRPVRKGDKVRILAPRGETKRGDQRLWIVTGLTRRDGGTIARLEGHEEVEAGHALETAEAAVDDLVVIAAFGDRIYPGLVSTGKIERGDRAPFHTVINAENYHALKALTYTHRGRIDAIYIDPPYNSGASDWKYNNDYVGEDDQYRHSKWLAFIERRLLVARELLNLKNSVLIVAIDDKEYSRLALLLEQVFPDARMEMVTTVINPRGKYRKGNFGRCEDYLFFLMFGEAVVLGEADQDYGEGASVPWRTLRRSDLSSARGTKKGGTSQFYPIYVSEAGTILQIGPPLPHSVDRNSAPQIEGATAVFPIRDDGTEMNWGLTGGSLEDLRRKGYVRVGRHTPDKPQAFEISYLTSGRIADIETKKATVVGRNPDNSVIAIYDESKIKMPITSWHKPSHNAEIHGTDLVKSLVGERGFPFPKSLYAVEDSLRLFLANKPDAVVLDFFAGSGTTAHAVMRMNHLDGGRRQAILTTNNEVGADEQIKLRKKGLRPGDADWECWGICDYITKPRVASALTGLTPDGRPVEGEYKFVDEFPIADGFAANAEFFTLTYETPRAVDHNKAFARIAPLLWMRAGSTGRRIEALPERGWELAEAYGLLTDMDHAEVFGEACAAAEGLRMAFIVTNDDRRFEAVCRLMPEGVEPVRLYESYLTNFAFESGGGEE</sequence>
<keyword evidence="4 8" id="KW-0808">Transferase</keyword>
<dbReference type="PRINTS" id="PR00506">
    <property type="entry name" value="D21N6MTFRASE"/>
</dbReference>
<evidence type="ECO:0000256" key="5">
    <source>
        <dbReference type="ARBA" id="ARBA00022691"/>
    </source>
</evidence>
<evidence type="ECO:0000313" key="9">
    <source>
        <dbReference type="Proteomes" id="UP000529946"/>
    </source>
</evidence>
<dbReference type="InterPro" id="IPR002052">
    <property type="entry name" value="DNA_methylase_N6_adenine_CS"/>
</dbReference>
<dbReference type="InterPro" id="IPR029063">
    <property type="entry name" value="SAM-dependent_MTases_sf"/>
</dbReference>
<dbReference type="EMBL" id="JACIDM010000001">
    <property type="protein sequence ID" value="MBB4081749.1"/>
    <property type="molecule type" value="Genomic_DNA"/>
</dbReference>
<organism evidence="8 9">
    <name type="scientific">Brevundimonas lenta</name>
    <dbReference type="NCBI Taxonomy" id="424796"/>
    <lineage>
        <taxon>Bacteria</taxon>
        <taxon>Pseudomonadati</taxon>
        <taxon>Pseudomonadota</taxon>
        <taxon>Alphaproteobacteria</taxon>
        <taxon>Caulobacterales</taxon>
        <taxon>Caulobacteraceae</taxon>
        <taxon>Brevundimonas</taxon>
    </lineage>
</organism>
<dbReference type="GO" id="GO:0009007">
    <property type="term" value="F:site-specific DNA-methyltransferase (adenine-specific) activity"/>
    <property type="evidence" value="ECO:0007669"/>
    <property type="project" value="UniProtKB-EC"/>
</dbReference>
<evidence type="ECO:0000256" key="6">
    <source>
        <dbReference type="ARBA" id="ARBA00047942"/>
    </source>
</evidence>
<reference evidence="8 9" key="1">
    <citation type="submission" date="2020-08" db="EMBL/GenBank/DDBJ databases">
        <title>Genomic Encyclopedia of Type Strains, Phase IV (KMG-IV): sequencing the most valuable type-strain genomes for metagenomic binning, comparative biology and taxonomic classification.</title>
        <authorList>
            <person name="Goeker M."/>
        </authorList>
    </citation>
    <scope>NUCLEOTIDE SEQUENCE [LARGE SCALE GENOMIC DNA]</scope>
    <source>
        <strain evidence="8 9">DSM 23960</strain>
    </source>
</reference>
<dbReference type="Pfam" id="PF01555">
    <property type="entry name" value="N6_N4_Mtase"/>
    <property type="match status" value="2"/>
</dbReference>
<dbReference type="GO" id="GO:0008170">
    <property type="term" value="F:N-methyltransferase activity"/>
    <property type="evidence" value="ECO:0007669"/>
    <property type="project" value="InterPro"/>
</dbReference>
<name>A0A7W6JAX7_9CAUL</name>
<dbReference type="GO" id="GO:0032259">
    <property type="term" value="P:methylation"/>
    <property type="evidence" value="ECO:0007669"/>
    <property type="project" value="UniProtKB-KW"/>
</dbReference>
<dbReference type="PROSITE" id="PS00092">
    <property type="entry name" value="N6_MTASE"/>
    <property type="match status" value="1"/>
</dbReference>
<evidence type="ECO:0000256" key="3">
    <source>
        <dbReference type="ARBA" id="ARBA00022603"/>
    </source>
</evidence>
<feature type="domain" description="DNA methylase N-4/N-6" evidence="7">
    <location>
        <begin position="437"/>
        <end position="509"/>
    </location>
</feature>
<comment type="caution">
    <text evidence="8">The sequence shown here is derived from an EMBL/GenBank/DDBJ whole genome shotgun (WGS) entry which is preliminary data.</text>
</comment>
<evidence type="ECO:0000256" key="4">
    <source>
        <dbReference type="ARBA" id="ARBA00022679"/>
    </source>
</evidence>
<dbReference type="InterPro" id="IPR002941">
    <property type="entry name" value="DNA_methylase_N4/N6"/>
</dbReference>
<dbReference type="GO" id="GO:0003677">
    <property type="term" value="F:DNA binding"/>
    <property type="evidence" value="ECO:0007669"/>
    <property type="project" value="InterPro"/>
</dbReference>
<dbReference type="SUPFAM" id="SSF53335">
    <property type="entry name" value="S-adenosyl-L-methionine-dependent methyltransferases"/>
    <property type="match status" value="1"/>
</dbReference>
<keyword evidence="5" id="KW-0949">S-adenosyl-L-methionine</keyword>
<keyword evidence="3 8" id="KW-0489">Methyltransferase</keyword>
<evidence type="ECO:0000256" key="2">
    <source>
        <dbReference type="ARBA" id="ARBA00011900"/>
    </source>
</evidence>
<comment type="catalytic activity">
    <reaction evidence="6">
        <text>a 2'-deoxyadenosine in DNA + S-adenosyl-L-methionine = an N(6)-methyl-2'-deoxyadenosine in DNA + S-adenosyl-L-homocysteine + H(+)</text>
        <dbReference type="Rhea" id="RHEA:15197"/>
        <dbReference type="Rhea" id="RHEA-COMP:12418"/>
        <dbReference type="Rhea" id="RHEA-COMP:12419"/>
        <dbReference type="ChEBI" id="CHEBI:15378"/>
        <dbReference type="ChEBI" id="CHEBI:57856"/>
        <dbReference type="ChEBI" id="CHEBI:59789"/>
        <dbReference type="ChEBI" id="CHEBI:90615"/>
        <dbReference type="ChEBI" id="CHEBI:90616"/>
        <dbReference type="EC" id="2.1.1.72"/>
    </reaction>
</comment>
<dbReference type="AlphaFoldDB" id="A0A7W6JAX7"/>
<dbReference type="Proteomes" id="UP000529946">
    <property type="component" value="Unassembled WGS sequence"/>
</dbReference>
<protein>
    <recommendedName>
        <fullName evidence="2">site-specific DNA-methyltransferase (adenine-specific)</fullName>
        <ecNumber evidence="2">2.1.1.72</ecNumber>
    </recommendedName>
</protein>
<comment type="similarity">
    <text evidence="1">Belongs to the N(4)/N(6)-methyltransferase family.</text>
</comment>